<name>A0AAX3TBE4_9ACTN</name>
<dbReference type="Proteomes" id="UP001152308">
    <property type="component" value="Unassembled WGS sequence"/>
</dbReference>
<dbReference type="RefSeq" id="WP_223258988.1">
    <property type="nucleotide sequence ID" value="NZ_CBDRMI010000008.1"/>
</dbReference>
<evidence type="ECO:0000313" key="3">
    <source>
        <dbReference type="Proteomes" id="UP001152308"/>
    </source>
</evidence>
<gene>
    <name evidence="1" type="ORF">L2299_03345</name>
    <name evidence="2" type="ORF">P9A14_07970</name>
</gene>
<dbReference type="Proteomes" id="UP001213504">
    <property type="component" value="Chromosome"/>
</dbReference>
<reference evidence="1" key="2">
    <citation type="submission" date="2022-01" db="EMBL/GenBank/DDBJ databases">
        <authorList>
            <person name="Sanchez-Suarez J."/>
            <person name="Villamil L."/>
            <person name="Diaz L.E."/>
        </authorList>
    </citation>
    <scope>NUCLEOTIDE SEQUENCE</scope>
    <source>
        <strain evidence="1">EUFUS-Z928</strain>
    </source>
</reference>
<reference evidence="2" key="3">
    <citation type="submission" date="2023-04" db="EMBL/GenBank/DDBJ databases">
        <title>Complete genome sequence of a phthalic acid esters degrading bacterial strain.</title>
        <authorList>
            <person name="Weng L."/>
            <person name="Jia Y."/>
            <person name="Ren L."/>
        </authorList>
    </citation>
    <scope>NUCLEOTIDE SEQUENCE</scope>
    <source>
        <strain evidence="2">RL-LY01</strain>
    </source>
</reference>
<evidence type="ECO:0000313" key="4">
    <source>
        <dbReference type="Proteomes" id="UP001213504"/>
    </source>
</evidence>
<keyword evidence="3" id="KW-1185">Reference proteome</keyword>
<dbReference type="EMBL" id="CP121270">
    <property type="protein sequence ID" value="WFP26414.1"/>
    <property type="molecule type" value="Genomic_DNA"/>
</dbReference>
<protein>
    <submittedName>
        <fullName evidence="2">Uncharacterized protein</fullName>
    </submittedName>
</protein>
<organism evidence="2 4">
    <name type="scientific">Gordonia hongkongensis</name>
    <dbReference type="NCBI Taxonomy" id="1701090"/>
    <lineage>
        <taxon>Bacteria</taxon>
        <taxon>Bacillati</taxon>
        <taxon>Actinomycetota</taxon>
        <taxon>Actinomycetes</taxon>
        <taxon>Mycobacteriales</taxon>
        <taxon>Gordoniaceae</taxon>
        <taxon>Gordonia</taxon>
    </lineage>
</organism>
<sequence>MPSDASKEDRGTRPVAGPVIAHRTEYFMARALLFRLLLTLAVSALACLLVFAPAAAAPTTDTQRITITLISDHEHNGAAAWTDADGRLRTQSEVPLSQRDPDGKFKASLVYTRAAAEAPVDALFQSGGRFARCEITVDGERVADHTAHGSRPTSSCHSG</sequence>
<proteinExistence type="predicted"/>
<evidence type="ECO:0000313" key="2">
    <source>
        <dbReference type="EMBL" id="WFP26414.1"/>
    </source>
</evidence>
<dbReference type="Gene3D" id="2.60.40.2880">
    <property type="entry name" value="MmpS1-5, C-terminal soluble domain"/>
    <property type="match status" value="1"/>
</dbReference>
<dbReference type="EMBL" id="JAKJLQ010000002">
    <property type="protein sequence ID" value="MDF6100083.1"/>
    <property type="molecule type" value="Genomic_DNA"/>
</dbReference>
<dbReference type="InterPro" id="IPR038468">
    <property type="entry name" value="MmpS_C"/>
</dbReference>
<reference evidence="1" key="1">
    <citation type="journal article" date="2022" name="Data Brief">
        <title>Draft genome sequence data of Gordonia hongkongensis strain EUFUS-Z928 isolated from the octocoral Eunicea fusca.</title>
        <authorList>
            <person name="Sanchez-Suarez J."/>
            <person name="Diaz L."/>
            <person name="Melo-Bolivar J."/>
            <person name="Villamil L."/>
        </authorList>
    </citation>
    <scope>NUCLEOTIDE SEQUENCE</scope>
    <source>
        <strain evidence="1">EUFUS-Z928</strain>
    </source>
</reference>
<dbReference type="AlphaFoldDB" id="A0AAX3TBE4"/>
<evidence type="ECO:0000313" key="1">
    <source>
        <dbReference type="EMBL" id="MDF6100083.1"/>
    </source>
</evidence>
<accession>A0AAX3TBE4</accession>